<dbReference type="PROSITE" id="PS50975">
    <property type="entry name" value="ATP_GRASP"/>
    <property type="match status" value="1"/>
</dbReference>
<dbReference type="InterPro" id="IPR032875">
    <property type="entry name" value="Succ_CoA_lig_flav_dom"/>
</dbReference>
<accession>A0ABX6IDX6</accession>
<dbReference type="InterPro" id="IPR003781">
    <property type="entry name" value="CoA-bd"/>
</dbReference>
<reference evidence="3" key="1">
    <citation type="journal article" date="2021" name="Nat. Microbiol.">
        <title>Cocultivation of an ultrasmall environmental parasitic bacterium with lytic ability against bacteria associated with wastewater foams.</title>
        <authorList>
            <person name="Batinovic S."/>
            <person name="Rose J.J.A."/>
            <person name="Ratcliffe J."/>
            <person name="Seviour R.J."/>
            <person name="Petrovski S."/>
        </authorList>
    </citation>
    <scope>NUCLEOTIDE SEQUENCE</scope>
    <source>
        <strain evidence="3">CON9</strain>
    </source>
</reference>
<dbReference type="SUPFAM" id="SSF51735">
    <property type="entry name" value="NAD(P)-binding Rossmann-fold domains"/>
    <property type="match status" value="1"/>
</dbReference>
<dbReference type="Gene3D" id="3.40.50.261">
    <property type="entry name" value="Succinyl-CoA synthetase domains"/>
    <property type="match status" value="2"/>
</dbReference>
<dbReference type="SUPFAM" id="SSF56059">
    <property type="entry name" value="Glutathione synthetase ATP-binding domain-like"/>
    <property type="match status" value="1"/>
</dbReference>
<gene>
    <name evidence="3" type="ORF">GII31_03085</name>
</gene>
<dbReference type="Pfam" id="PF13607">
    <property type="entry name" value="Succ_CoA_lig"/>
    <property type="match status" value="1"/>
</dbReference>
<dbReference type="PANTHER" id="PTHR42793:SF1">
    <property type="entry name" value="PEPTIDYL-LYSINE N-ACETYLTRANSFERASE PATZ"/>
    <property type="match status" value="1"/>
</dbReference>
<sequence>MTMVGTEHELAGGSPGNPDGVRASGWLGDFLAPASIAIVGASTNERTISGIPLRMLGMHGYTGEIYPIHPSAESVGGCRAYRSLADVPTTPDLALIAVRAELVPQAIRDCGARGIPAAYILSSGFSEGADEQGARVASELDDAIADSGVRVCGPNAEGIFNIVDRVAIGFSPTMMPGIGYRGDLRKGNVAVVSHSGGFGFGIFNQGLARGIDFSYIVSTGNEIDVSMLDYVDYLIDDADTQVIVLFIEGLTDAPRLVDLALRAGEAGKTIVAAKMGRSAEGQLATVSHTGHLAGPIHLYRALFGAAGIVEVSDIDELLDVTAALSAWPRAVAGRSVGIVTVSGGAGAWVTDVLREYDIEVPELSGETQGRLRELLPYYAGVRNPVDVTGGAGGLDVQAKVAHILAESPDVDAIVVIGSLLLEDRAVATARTFGEVARATGKPVLVHSYTLVADGAVEAFGQEGIPFFMSQEGLARGLSALSRKAVDAAAVRELRAGVSGVAVASLRERATAGVLHEAAVKTWLGEAGMTVPEGRLVTDADAAVAAAAELGYPLALKVQDAALPHKGDAGVLALGVADDGELRTTVDELLSRASGLLGRAADGVLVERMSLPGAELLLGGLNDPHLGQFITVGAGGSDTELLADTATLVAPASPDQVEQALRTLRCWPTVQRSGAEAIAEFAELAARVSGLLVQHSDELAELDLNPVRVRAESPRVDVIDGLAILR</sequence>
<dbReference type="InterPro" id="IPR011761">
    <property type="entry name" value="ATP-grasp"/>
</dbReference>
<keyword evidence="1" id="KW-0067">ATP-binding</keyword>
<dbReference type="Gene3D" id="3.30.1490.20">
    <property type="entry name" value="ATP-grasp fold, A domain"/>
    <property type="match status" value="1"/>
</dbReference>
<keyword evidence="1" id="KW-0547">Nucleotide-binding</keyword>
<dbReference type="InterPro" id="IPR036291">
    <property type="entry name" value="NAD(P)-bd_dom_sf"/>
</dbReference>
<dbReference type="SUPFAM" id="SSF52210">
    <property type="entry name" value="Succinyl-CoA synthetase domains"/>
    <property type="match status" value="2"/>
</dbReference>
<proteinExistence type="predicted"/>
<dbReference type="Pfam" id="PF13380">
    <property type="entry name" value="CoA_binding_2"/>
    <property type="match status" value="1"/>
</dbReference>
<evidence type="ECO:0000256" key="1">
    <source>
        <dbReference type="PROSITE-ProRule" id="PRU00409"/>
    </source>
</evidence>
<dbReference type="InterPro" id="IPR016102">
    <property type="entry name" value="Succinyl-CoA_synth-like"/>
</dbReference>
<dbReference type="PANTHER" id="PTHR42793">
    <property type="entry name" value="COA BINDING DOMAIN CONTAINING PROTEIN"/>
    <property type="match status" value="1"/>
</dbReference>
<evidence type="ECO:0000313" key="3">
    <source>
        <dbReference type="EMBL" id="QHN34042.1"/>
    </source>
</evidence>
<dbReference type="Proteomes" id="UP001059836">
    <property type="component" value="Chromosome"/>
</dbReference>
<evidence type="ECO:0000259" key="2">
    <source>
        <dbReference type="PROSITE" id="PS50975"/>
    </source>
</evidence>
<name>A0ABX6IDX6_9ACTN</name>
<evidence type="ECO:0000313" key="4">
    <source>
        <dbReference type="Proteomes" id="UP001059836"/>
    </source>
</evidence>
<dbReference type="InterPro" id="IPR013815">
    <property type="entry name" value="ATP_grasp_subdomain_1"/>
</dbReference>
<feature type="domain" description="ATP-grasp" evidence="2">
    <location>
        <begin position="520"/>
        <end position="570"/>
    </location>
</feature>
<dbReference type="Pfam" id="PF13549">
    <property type="entry name" value="ATP-grasp_5"/>
    <property type="match status" value="1"/>
</dbReference>
<dbReference type="EMBL" id="CP045809">
    <property type="protein sequence ID" value="QHN34042.1"/>
    <property type="molecule type" value="Genomic_DNA"/>
</dbReference>
<organism evidence="3 4">
    <name type="scientific">Gordonia pseudamarae</name>
    <dbReference type="NCBI Taxonomy" id="2831662"/>
    <lineage>
        <taxon>Bacteria</taxon>
        <taxon>Bacillati</taxon>
        <taxon>Actinomycetota</taxon>
        <taxon>Actinomycetes</taxon>
        <taxon>Mycobacteriales</taxon>
        <taxon>Gordoniaceae</taxon>
        <taxon>Gordonia</taxon>
    </lineage>
</organism>
<dbReference type="Gene3D" id="3.40.50.720">
    <property type="entry name" value="NAD(P)-binding Rossmann-like Domain"/>
    <property type="match status" value="1"/>
</dbReference>
<protein>
    <recommendedName>
        <fullName evidence="2">ATP-grasp domain-containing protein</fullName>
    </recommendedName>
</protein>
<dbReference type="RefSeq" id="WP_213246720.1">
    <property type="nucleotide sequence ID" value="NZ_CP045806.1"/>
</dbReference>
<keyword evidence="4" id="KW-1185">Reference proteome</keyword>
<dbReference type="SMART" id="SM00881">
    <property type="entry name" value="CoA_binding"/>
    <property type="match status" value="1"/>
</dbReference>
<dbReference type="Gene3D" id="3.30.470.20">
    <property type="entry name" value="ATP-grasp fold, B domain"/>
    <property type="match status" value="1"/>
</dbReference>